<dbReference type="InterPro" id="IPR014710">
    <property type="entry name" value="RmlC-like_jellyroll"/>
</dbReference>
<keyword evidence="3 8" id="KW-0223">Dioxygenase</keyword>
<proteinExistence type="inferred from homology"/>
<dbReference type="CDD" id="cd10548">
    <property type="entry name" value="cupin_CDO"/>
    <property type="match status" value="1"/>
</dbReference>
<dbReference type="PANTHER" id="PTHR12918">
    <property type="entry name" value="CYSTEINE DIOXYGENASE"/>
    <property type="match status" value="1"/>
</dbReference>
<evidence type="ECO:0000256" key="1">
    <source>
        <dbReference type="ARBA" id="ARBA00006622"/>
    </source>
</evidence>
<evidence type="ECO:0000256" key="4">
    <source>
        <dbReference type="ARBA" id="ARBA00023002"/>
    </source>
</evidence>
<dbReference type="AlphaFoldDB" id="A0A974Y4T8"/>
<dbReference type="Gene3D" id="2.60.120.10">
    <property type="entry name" value="Jelly Rolls"/>
    <property type="match status" value="1"/>
</dbReference>
<reference evidence="8 9" key="1">
    <citation type="submission" date="2021-03" db="EMBL/GenBank/DDBJ databases">
        <title>Lysobacter sp. nov. isolated from soil of gangwondo yeongwol, south Korea.</title>
        <authorList>
            <person name="Kim K.R."/>
            <person name="Kim K.H."/>
            <person name="Jeon C.O."/>
        </authorList>
    </citation>
    <scope>NUCLEOTIDE SEQUENCE [LARGE SCALE GENOMIC DNA]</scope>
    <source>
        <strain evidence="8 9">R19</strain>
    </source>
</reference>
<sequence length="206" mass="22937">MDITSAHQSDPCPDLDFPGHDKLIAAIDAAVVAGDEHEVTASLRNALCRMIRDRDVQLPACVYDRIEDHYARRELYRSPQHGYSVVAMTWGPGQGTPVHDHSGLWCVEGVWDGELEIVQFELLERDGDQFHFRAAGGMHAGPGSAGSLIPPHEYHTIRNTSDSNVAISLHIYKAPMECCSMFVPREGEWFVRMDKTLCTDTTDTAE</sequence>
<dbReference type="GO" id="GO:0008198">
    <property type="term" value="F:ferrous iron binding"/>
    <property type="evidence" value="ECO:0007669"/>
    <property type="project" value="TreeGrafter"/>
</dbReference>
<name>A0A974Y4T8_9GAMM</name>
<evidence type="ECO:0000313" key="8">
    <source>
        <dbReference type="EMBL" id="QSX78106.1"/>
    </source>
</evidence>
<feature type="binding site" evidence="7">
    <location>
        <position position="101"/>
    </location>
    <ligand>
        <name>Fe cation</name>
        <dbReference type="ChEBI" id="CHEBI:24875"/>
        <note>catalytic</note>
    </ligand>
</feature>
<feature type="binding site" evidence="7">
    <location>
        <position position="155"/>
    </location>
    <ligand>
        <name>Fe cation</name>
        <dbReference type="ChEBI" id="CHEBI:24875"/>
        <note>catalytic</note>
    </ligand>
</feature>
<accession>A0A974Y4T8</accession>
<keyword evidence="2 7" id="KW-0479">Metal-binding</keyword>
<evidence type="ECO:0000313" key="9">
    <source>
        <dbReference type="Proteomes" id="UP000639274"/>
    </source>
</evidence>
<dbReference type="KEGG" id="lsf:I8J32_015620"/>
<evidence type="ECO:0000256" key="6">
    <source>
        <dbReference type="PIRSR" id="PIRSR610300-50"/>
    </source>
</evidence>
<dbReference type="InterPro" id="IPR010300">
    <property type="entry name" value="CDO_1"/>
</dbReference>
<evidence type="ECO:0000256" key="2">
    <source>
        <dbReference type="ARBA" id="ARBA00022723"/>
    </source>
</evidence>
<dbReference type="Proteomes" id="UP000639274">
    <property type="component" value="Chromosome"/>
</dbReference>
<protein>
    <submittedName>
        <fullName evidence="8">Cysteine dioxygenase family protein</fullName>
    </submittedName>
</protein>
<keyword evidence="9" id="KW-1185">Reference proteome</keyword>
<dbReference type="RefSeq" id="WP_200613316.1">
    <property type="nucleotide sequence ID" value="NZ_CP071518.1"/>
</dbReference>
<feature type="cross-link" description="3'-(S-cysteinyl)-tyrosine (Cys-Tyr)" evidence="6">
    <location>
        <begin position="106"/>
        <end position="172"/>
    </location>
</feature>
<evidence type="ECO:0000256" key="3">
    <source>
        <dbReference type="ARBA" id="ARBA00022964"/>
    </source>
</evidence>
<keyword evidence="6" id="KW-0883">Thioether bond</keyword>
<dbReference type="InterPro" id="IPR011051">
    <property type="entry name" value="RmlC_Cupin_sf"/>
</dbReference>
<dbReference type="GO" id="GO:0016702">
    <property type="term" value="F:oxidoreductase activity, acting on single donors with incorporation of molecular oxygen, incorporation of two atoms of oxygen"/>
    <property type="evidence" value="ECO:0007669"/>
    <property type="project" value="InterPro"/>
</dbReference>
<dbReference type="EMBL" id="CP071518">
    <property type="protein sequence ID" value="QSX78106.1"/>
    <property type="molecule type" value="Genomic_DNA"/>
</dbReference>
<feature type="binding site" evidence="7">
    <location>
        <position position="99"/>
    </location>
    <ligand>
        <name>Fe cation</name>
        <dbReference type="ChEBI" id="CHEBI:24875"/>
        <note>catalytic</note>
    </ligand>
</feature>
<dbReference type="SUPFAM" id="SSF51182">
    <property type="entry name" value="RmlC-like cupins"/>
    <property type="match status" value="1"/>
</dbReference>
<comment type="similarity">
    <text evidence="1">Belongs to the cysteine dioxygenase family.</text>
</comment>
<organism evidence="8 9">
    <name type="scientific">Agrilutibacter solisilvae</name>
    <dbReference type="NCBI Taxonomy" id="2763317"/>
    <lineage>
        <taxon>Bacteria</taxon>
        <taxon>Pseudomonadati</taxon>
        <taxon>Pseudomonadota</taxon>
        <taxon>Gammaproteobacteria</taxon>
        <taxon>Lysobacterales</taxon>
        <taxon>Lysobacteraceae</taxon>
        <taxon>Agrilutibacter</taxon>
    </lineage>
</organism>
<keyword evidence="4" id="KW-0560">Oxidoreductase</keyword>
<gene>
    <name evidence="8" type="ORF">I8J32_015620</name>
</gene>
<evidence type="ECO:0000256" key="5">
    <source>
        <dbReference type="ARBA" id="ARBA00023004"/>
    </source>
</evidence>
<keyword evidence="5 7" id="KW-0408">Iron</keyword>
<evidence type="ECO:0000256" key="7">
    <source>
        <dbReference type="PIRSR" id="PIRSR610300-51"/>
    </source>
</evidence>
<dbReference type="PANTHER" id="PTHR12918:SF1">
    <property type="entry name" value="CYSTEINE DIOXYGENASE TYPE 1"/>
    <property type="match status" value="1"/>
</dbReference>
<dbReference type="Pfam" id="PF05995">
    <property type="entry name" value="CDO_I"/>
    <property type="match status" value="1"/>
</dbReference>